<comment type="similarity">
    <text evidence="1">Belongs to the asteroid family.</text>
</comment>
<keyword evidence="2" id="KW-0175">Coiled coil</keyword>
<dbReference type="InterPro" id="IPR026832">
    <property type="entry name" value="Asteroid"/>
</dbReference>
<dbReference type="AlphaFoldDB" id="A0A146K6P7"/>
<dbReference type="PANTHER" id="PTHR15665:SF1">
    <property type="entry name" value="PROTEIN ASTEROID HOMOLOG 1"/>
    <property type="match status" value="1"/>
</dbReference>
<feature type="non-terminal residue" evidence="3">
    <location>
        <position position="1"/>
    </location>
</feature>
<evidence type="ECO:0000313" key="3">
    <source>
        <dbReference type="EMBL" id="JAP92520.1"/>
    </source>
</evidence>
<reference evidence="3" key="1">
    <citation type="submission" date="2015-07" db="EMBL/GenBank/DDBJ databases">
        <title>Adaptation to a free-living lifestyle via gene acquisitions in the diplomonad Trepomonas sp. PC1.</title>
        <authorList>
            <person name="Xu F."/>
            <person name="Jerlstrom-Hultqvist J."/>
            <person name="Kolisko M."/>
            <person name="Simpson A.G.B."/>
            <person name="Roger A.J."/>
            <person name="Svard S.G."/>
            <person name="Andersson J.O."/>
        </authorList>
    </citation>
    <scope>NUCLEOTIDE SEQUENCE</scope>
    <source>
        <strain evidence="3">PC1</strain>
    </source>
</reference>
<feature type="coiled-coil region" evidence="2">
    <location>
        <begin position="282"/>
        <end position="316"/>
    </location>
</feature>
<gene>
    <name evidence="3" type="ORF">TPC1_15508</name>
</gene>
<dbReference type="InterPro" id="IPR029060">
    <property type="entry name" value="PIN-like_dom_sf"/>
</dbReference>
<sequence length="705" mass="81354">FIQQFAKHCGNLFARASIPKGSEIVIDGDALLYHLYIQSQNFSYLGDSQRLYNAIERFFDGFERFDLRPIVFIPTPLCEKDEAKNNLRLQAYVDLLTLIKQDPAQNIHRAARGFRFFPLFRHVLVQQLKELKINFVCVESDVNAYVADYAINNHALVMGYDSQYLGFDIEFCYIESIQFEDEPYVSKTGKQVEPRDEVTIFKSSAKLISQYLDLDMKQYQYLLRFLPNDYLNLWNELRVANQVAKENRDAFDSMIVSLAKQIKEKWTDDEAAMDLAMWELQVEAFNGQIEKKEKHRKELDQQLAHYQKINDDLKQKPANDAIAKLITDNEKSIQIINDQKKSITDSEVLNKELCLQQLKQAKQMFDLKSIDQPLQQFAQLPKWVNSFFKFGKLPVWLYQALCGGSAQFQPYIEEVDAPASASFSKQIRAILYGFMGLKEVDEITRQQGQHKVEKVQGAKPKISLADSVKMTVEERQKLVLELLVGKEISEKLMKHEDQHQRLIAAAILVFIKEFKPKAEVLAAIMTAFFHPIKDTIVVKHLTTNTIERSLECCTAISALQNILDASMSLNNLFGQPLSIRINEIINSPSILVQYKQEIEKQSPMRMYTSVFTEKQIPEDFILYTQKKKTSERLTMQAMQIAENLKNVDFVNQIIVLGSSTDMMVKYGQFEIEDTIADDFEEKQRKKTKAGDFKLARGNKFAALEE</sequence>
<accession>A0A146K6P7</accession>
<name>A0A146K6P7_9EUKA</name>
<evidence type="ECO:0000256" key="2">
    <source>
        <dbReference type="SAM" id="Coils"/>
    </source>
</evidence>
<evidence type="ECO:0000256" key="1">
    <source>
        <dbReference type="ARBA" id="ARBA00007398"/>
    </source>
</evidence>
<dbReference type="Gene3D" id="3.40.50.1010">
    <property type="entry name" value="5'-nuclease"/>
    <property type="match status" value="1"/>
</dbReference>
<dbReference type="PANTHER" id="PTHR15665">
    <property type="entry name" value="ASTEROID PROTEIN"/>
    <property type="match status" value="1"/>
</dbReference>
<protein>
    <submittedName>
        <fullName evidence="3">Uncharacterized protein</fullName>
    </submittedName>
</protein>
<organism evidence="3">
    <name type="scientific">Trepomonas sp. PC1</name>
    <dbReference type="NCBI Taxonomy" id="1076344"/>
    <lineage>
        <taxon>Eukaryota</taxon>
        <taxon>Metamonada</taxon>
        <taxon>Diplomonadida</taxon>
        <taxon>Hexamitidae</taxon>
        <taxon>Hexamitinae</taxon>
        <taxon>Trepomonas</taxon>
    </lineage>
</organism>
<dbReference type="SUPFAM" id="SSF88723">
    <property type="entry name" value="PIN domain-like"/>
    <property type="match status" value="1"/>
</dbReference>
<dbReference type="EMBL" id="GDID01004086">
    <property type="protein sequence ID" value="JAP92520.1"/>
    <property type="molecule type" value="Transcribed_RNA"/>
</dbReference>
<proteinExistence type="inferred from homology"/>